<keyword evidence="3" id="KW-1185">Reference proteome</keyword>
<feature type="compositionally biased region" description="Low complexity" evidence="1">
    <location>
        <begin position="30"/>
        <end position="40"/>
    </location>
</feature>
<accession>A0A3R7NV22</accession>
<dbReference type="AlphaFoldDB" id="A0A3R7NV22"/>
<evidence type="ECO:0000313" key="3">
    <source>
        <dbReference type="Proteomes" id="UP000283634"/>
    </source>
</evidence>
<gene>
    <name evidence="2" type="ORF">TraAM80_00392</name>
</gene>
<evidence type="ECO:0000256" key="1">
    <source>
        <dbReference type="SAM" id="MobiDB-lite"/>
    </source>
</evidence>
<dbReference type="Proteomes" id="UP000283634">
    <property type="component" value="Unassembled WGS sequence"/>
</dbReference>
<comment type="caution">
    <text evidence="2">The sequence shown here is derived from an EMBL/GenBank/DDBJ whole genome shotgun (WGS) entry which is preliminary data.</text>
</comment>
<dbReference type="EMBL" id="MKGL01000007">
    <property type="protein sequence ID" value="RNF12246.1"/>
    <property type="molecule type" value="Genomic_DNA"/>
</dbReference>
<organism evidence="2 3">
    <name type="scientific">Trypanosoma rangeli</name>
    <dbReference type="NCBI Taxonomy" id="5698"/>
    <lineage>
        <taxon>Eukaryota</taxon>
        <taxon>Discoba</taxon>
        <taxon>Euglenozoa</taxon>
        <taxon>Kinetoplastea</taxon>
        <taxon>Metakinetoplastina</taxon>
        <taxon>Trypanosomatida</taxon>
        <taxon>Trypanosomatidae</taxon>
        <taxon>Trypanosoma</taxon>
        <taxon>Herpetosoma</taxon>
    </lineage>
</organism>
<proteinExistence type="predicted"/>
<dbReference type="RefSeq" id="XP_029242636.1">
    <property type="nucleotide sequence ID" value="XM_029377473.1"/>
</dbReference>
<protein>
    <submittedName>
        <fullName evidence="2">Uncharacterized protein</fullName>
    </submittedName>
</protein>
<dbReference type="GeneID" id="40324325"/>
<feature type="region of interest" description="Disordered" evidence="1">
    <location>
        <begin position="1"/>
        <end position="40"/>
    </location>
</feature>
<feature type="non-terminal residue" evidence="2">
    <location>
        <position position="1"/>
    </location>
</feature>
<sequence>PQPLSPPREDRCLTRRTAGAHGRGARWKSRPGQFGRPRGQRPIELVRVDQEEEGGELASRFSQQEARRLHCFSILAVERTPDNDAGGFYKEGFKVGRGAVIWKRRG</sequence>
<reference evidence="2 3" key="1">
    <citation type="journal article" date="2018" name="BMC Genomics">
        <title>Genomic comparison of Trypanosoma conorhini and Trypanosoma rangeli to Trypanosoma cruzi strains of high and low virulence.</title>
        <authorList>
            <person name="Bradwell K.R."/>
            <person name="Koparde V.N."/>
            <person name="Matveyev A.V."/>
            <person name="Serrano M.G."/>
            <person name="Alves J.M."/>
            <person name="Parikh H."/>
            <person name="Huang B."/>
            <person name="Lee V."/>
            <person name="Espinosa-Alvarez O."/>
            <person name="Ortiz P.A."/>
            <person name="Costa-Martins A.G."/>
            <person name="Teixeira M.M."/>
            <person name="Buck G.A."/>
        </authorList>
    </citation>
    <scope>NUCLEOTIDE SEQUENCE [LARGE SCALE GENOMIC DNA]</scope>
    <source>
        <strain evidence="2 3">AM80</strain>
    </source>
</reference>
<name>A0A3R7NV22_TRYRA</name>
<evidence type="ECO:0000313" key="2">
    <source>
        <dbReference type="EMBL" id="RNF12246.1"/>
    </source>
</evidence>